<evidence type="ECO:0000256" key="6">
    <source>
        <dbReference type="ARBA" id="ARBA00023211"/>
    </source>
</evidence>
<dbReference type="OrthoDB" id="9802805at2"/>
<evidence type="ECO:0000313" key="8">
    <source>
        <dbReference type="EMBL" id="TDY59950.1"/>
    </source>
</evidence>
<keyword evidence="3" id="KW-0479">Metal-binding</keyword>
<name>A0A4R8M433_9BACT</name>
<dbReference type="EMBL" id="SORI01000010">
    <property type="protein sequence ID" value="TDY59950.1"/>
    <property type="molecule type" value="Genomic_DNA"/>
</dbReference>
<evidence type="ECO:0000259" key="7">
    <source>
        <dbReference type="PROSITE" id="PS51462"/>
    </source>
</evidence>
<dbReference type="SUPFAM" id="SSF55811">
    <property type="entry name" value="Nudix"/>
    <property type="match status" value="1"/>
</dbReference>
<keyword evidence="5" id="KW-0460">Magnesium</keyword>
<keyword evidence="6" id="KW-0464">Manganese</keyword>
<dbReference type="Pfam" id="PF00293">
    <property type="entry name" value="NUDIX"/>
    <property type="match status" value="1"/>
</dbReference>
<dbReference type="GO" id="GO:0010945">
    <property type="term" value="F:coenzyme A diphosphatase activity"/>
    <property type="evidence" value="ECO:0007669"/>
    <property type="project" value="InterPro"/>
</dbReference>
<accession>A0A4R8M433</accession>
<dbReference type="PROSITE" id="PS51462">
    <property type="entry name" value="NUDIX"/>
    <property type="match status" value="1"/>
</dbReference>
<protein>
    <submittedName>
        <fullName evidence="8">NUDIX domain-containing protein</fullName>
    </submittedName>
</protein>
<comment type="cofactor">
    <cofactor evidence="1">
        <name>Mn(2+)</name>
        <dbReference type="ChEBI" id="CHEBI:29035"/>
    </cofactor>
</comment>
<dbReference type="CDD" id="cd03426">
    <property type="entry name" value="NUDIX_CoAse_Nudt7"/>
    <property type="match status" value="1"/>
</dbReference>
<feature type="domain" description="Nudix hydrolase" evidence="7">
    <location>
        <begin position="35"/>
        <end position="176"/>
    </location>
</feature>
<dbReference type="AlphaFoldDB" id="A0A4R8M433"/>
<dbReference type="RefSeq" id="WP_133957792.1">
    <property type="nucleotide sequence ID" value="NZ_SORI01000010.1"/>
</dbReference>
<comment type="cofactor">
    <cofactor evidence="2">
        <name>Mg(2+)</name>
        <dbReference type="ChEBI" id="CHEBI:18420"/>
    </cofactor>
</comment>
<dbReference type="InterPro" id="IPR000086">
    <property type="entry name" value="NUDIX_hydrolase_dom"/>
</dbReference>
<keyword evidence="4" id="KW-0378">Hydrolase</keyword>
<evidence type="ECO:0000313" key="9">
    <source>
        <dbReference type="Proteomes" id="UP000295066"/>
    </source>
</evidence>
<dbReference type="GO" id="GO:0046872">
    <property type="term" value="F:metal ion binding"/>
    <property type="evidence" value="ECO:0007669"/>
    <property type="project" value="UniProtKB-KW"/>
</dbReference>
<dbReference type="Proteomes" id="UP000295066">
    <property type="component" value="Unassembled WGS sequence"/>
</dbReference>
<dbReference type="InterPro" id="IPR015797">
    <property type="entry name" value="NUDIX_hydrolase-like_dom_sf"/>
</dbReference>
<evidence type="ECO:0000256" key="4">
    <source>
        <dbReference type="ARBA" id="ARBA00022801"/>
    </source>
</evidence>
<keyword evidence="9" id="KW-1185">Reference proteome</keyword>
<dbReference type="Gene3D" id="3.90.79.10">
    <property type="entry name" value="Nucleoside Triphosphate Pyrophosphohydrolase"/>
    <property type="match status" value="1"/>
</dbReference>
<gene>
    <name evidence="8" type="ORF">C8D99_11084</name>
</gene>
<dbReference type="PANTHER" id="PTHR12992">
    <property type="entry name" value="NUDIX HYDROLASE"/>
    <property type="match status" value="1"/>
</dbReference>
<proteinExistence type="predicted"/>
<evidence type="ECO:0000256" key="5">
    <source>
        <dbReference type="ARBA" id="ARBA00022842"/>
    </source>
</evidence>
<evidence type="ECO:0000256" key="2">
    <source>
        <dbReference type="ARBA" id="ARBA00001946"/>
    </source>
</evidence>
<evidence type="ECO:0000256" key="3">
    <source>
        <dbReference type="ARBA" id="ARBA00022723"/>
    </source>
</evidence>
<reference evidence="8 9" key="1">
    <citation type="submission" date="2019-03" db="EMBL/GenBank/DDBJ databases">
        <title>Genomic Encyclopedia of Type Strains, Phase IV (KMG-IV): sequencing the most valuable type-strain genomes for metagenomic binning, comparative biology and taxonomic classification.</title>
        <authorList>
            <person name="Goeker M."/>
        </authorList>
    </citation>
    <scope>NUCLEOTIDE SEQUENCE [LARGE SCALE GENOMIC DNA]</scope>
    <source>
        <strain evidence="8 9">DSM 25964</strain>
    </source>
</reference>
<evidence type="ECO:0000256" key="1">
    <source>
        <dbReference type="ARBA" id="ARBA00001936"/>
    </source>
</evidence>
<comment type="caution">
    <text evidence="8">The sequence shown here is derived from an EMBL/GenBank/DDBJ whole genome shotgun (WGS) entry which is preliminary data.</text>
</comment>
<sequence length="202" mass="21961">MKGSWNDAREWKDRITVVFSPPADPPWENVVTDAPGKSAVLVPFFAGPGGPELLFLRRSAKLRHHAGEICFPGGMREQGDFGPVSTALRETAEETGIQPDCVETLGILAPEYAVVSGVAVLPVVGMVTRFKPEDLDLSSGETEGACFAGVDLFPDVPVTKTVEVRGTLHEYPEYRLENGWIIWGVTARILRRVLESLKGGIC</sequence>
<dbReference type="PANTHER" id="PTHR12992:SF11">
    <property type="entry name" value="MITOCHONDRIAL COENZYME A DIPHOSPHATASE NUDT8"/>
    <property type="match status" value="1"/>
</dbReference>
<dbReference type="InterPro" id="IPR045121">
    <property type="entry name" value="CoAse"/>
</dbReference>
<organism evidence="8 9">
    <name type="scientific">Aminivibrio pyruvatiphilus</name>
    <dbReference type="NCBI Taxonomy" id="1005740"/>
    <lineage>
        <taxon>Bacteria</taxon>
        <taxon>Thermotogati</taxon>
        <taxon>Synergistota</taxon>
        <taxon>Synergistia</taxon>
        <taxon>Synergistales</taxon>
        <taxon>Aminobacteriaceae</taxon>
        <taxon>Aminivibrio</taxon>
    </lineage>
</organism>